<dbReference type="EMBL" id="CM046391">
    <property type="protein sequence ID" value="KAI8560209.1"/>
    <property type="molecule type" value="Genomic_DNA"/>
</dbReference>
<evidence type="ECO:0000313" key="1">
    <source>
        <dbReference type="EMBL" id="KAI8560209.1"/>
    </source>
</evidence>
<sequence length="117" mass="13037">MRIELYSIGYVVLLPVLTSLNLCFHSFSLNCVYSIKQGGCEALDRSCGCCGSFVEDDVQREHCESVCDFATHVFCHPCALCQEGRELRRRLPHPGFKAQPILAMAPPRDQTMGRGKA</sequence>
<keyword evidence="2" id="KW-1185">Reference proteome</keyword>
<organism evidence="1 2">
    <name type="scientific">Rhododendron molle</name>
    <name type="common">Chinese azalea</name>
    <name type="synonym">Azalea mollis</name>
    <dbReference type="NCBI Taxonomy" id="49168"/>
    <lineage>
        <taxon>Eukaryota</taxon>
        <taxon>Viridiplantae</taxon>
        <taxon>Streptophyta</taxon>
        <taxon>Embryophyta</taxon>
        <taxon>Tracheophyta</taxon>
        <taxon>Spermatophyta</taxon>
        <taxon>Magnoliopsida</taxon>
        <taxon>eudicotyledons</taxon>
        <taxon>Gunneridae</taxon>
        <taxon>Pentapetalae</taxon>
        <taxon>asterids</taxon>
        <taxon>Ericales</taxon>
        <taxon>Ericaceae</taxon>
        <taxon>Ericoideae</taxon>
        <taxon>Rhodoreae</taxon>
        <taxon>Rhododendron</taxon>
    </lineage>
</organism>
<proteinExistence type="predicted"/>
<reference evidence="1" key="1">
    <citation type="submission" date="2022-02" db="EMBL/GenBank/DDBJ databases">
        <title>Plant Genome Project.</title>
        <authorList>
            <person name="Zhang R.-G."/>
        </authorList>
    </citation>
    <scope>NUCLEOTIDE SEQUENCE</scope>
    <source>
        <strain evidence="1">AT1</strain>
    </source>
</reference>
<protein>
    <submittedName>
        <fullName evidence="1">Uncharacterized protein</fullName>
    </submittedName>
</protein>
<dbReference type="Proteomes" id="UP001062846">
    <property type="component" value="Chromosome 4"/>
</dbReference>
<gene>
    <name evidence="1" type="ORF">RHMOL_Rhmol04G0238200</name>
</gene>
<accession>A0ACC0P4Y6</accession>
<comment type="caution">
    <text evidence="1">The sequence shown here is derived from an EMBL/GenBank/DDBJ whole genome shotgun (WGS) entry which is preliminary data.</text>
</comment>
<name>A0ACC0P4Y6_RHOML</name>
<evidence type="ECO:0000313" key="2">
    <source>
        <dbReference type="Proteomes" id="UP001062846"/>
    </source>
</evidence>